<dbReference type="AlphaFoldDB" id="A0A1C4U2Y7"/>
<evidence type="ECO:0000313" key="2">
    <source>
        <dbReference type="EMBL" id="SCE66050.1"/>
    </source>
</evidence>
<dbReference type="GO" id="GO:0006793">
    <property type="term" value="P:phosphorus metabolic process"/>
    <property type="evidence" value="ECO:0007669"/>
    <property type="project" value="UniProtKB-ARBA"/>
</dbReference>
<dbReference type="SUPFAM" id="SSF56024">
    <property type="entry name" value="Phospholipase D/nuclease"/>
    <property type="match status" value="2"/>
</dbReference>
<feature type="domain" description="PLD phosphodiesterase" evidence="1">
    <location>
        <begin position="431"/>
        <end position="458"/>
    </location>
</feature>
<dbReference type="PANTHER" id="PTHR21248">
    <property type="entry name" value="CARDIOLIPIN SYNTHASE"/>
    <property type="match status" value="1"/>
</dbReference>
<dbReference type="RefSeq" id="WP_089016369.1">
    <property type="nucleotide sequence ID" value="NZ_LT607412.1"/>
</dbReference>
<gene>
    <name evidence="2" type="ORF">GA0070607_0075</name>
</gene>
<dbReference type="PROSITE" id="PS50035">
    <property type="entry name" value="PLD"/>
    <property type="match status" value="1"/>
</dbReference>
<accession>A0A1C4U2Y7</accession>
<sequence>MSGDKLTVYVPCDVGRIRVRLGYQETLTPMEQVVLKAVHAGASTLSSLSDVLGLSRRMTLDVVQDLWRTGYLRLVRSYAGLEVTADVAKHIADRTLGTLRSAETLVDDRHVMIDKLSGYVMPATRPGYDGRPHLAVPVENSPIRVGTAAQADLLQAIERGLAQEELQQRPDSDQRQIPTRARRVLGAYQAEALTGVGGRRWLPLEIQAAVDPDNDEITVLVIDSRLPETYRSAATAQLTRLVTGRPDDPFVQALRGRLAPGLLAAPTLARAMKRLADQASNAANAPAGQRRRTHNLMADDYRQLRAMIDARTESEVTARVLTGAEHLEVLTDIIRSARIQLVLACPWISYDGLQALLPELRAALERNVRVALLWGINFQANLDPRVSHLLYDTVLRTGARTLVAAVPGEEPDPVPGPDRPGTGPWFLLPDTAVRTHAKIVVADDSCALVTSWNMLSRAVPQHETGVHVTAPAEAGGNGGSQVIRDILRWARTAIPGYRMSQLMFVTEQDFAPFASQRKDPDPDWLPRYPGVPDTPDESDDAAAALAAGMWAEGWQFVARQVAGQVAVRTHPQAAVVIDGEHRRLLWHALRQARERLVITSDRLSGRVVDERMLDALRRAAAREVAVTIRYGRPEEKERLSDGGAISKAPTHAEQSLLDLAAQHPKHLRVIRDDNHAKILLWDDEAIVTSFNFLSFEGTYQAMPAHRQHSEVGLRLSGRAVVDDAARAAGVAVAQAAPGTAVAAAGDDPTFTVAQRILTDVSRGADPAAAIIEHLSLGTISPWDVLDRLAQSAGRPLLRVAAAFCLSGHAASAPPGRRTRWQRWLVEDLWVDGRYREAALLRALADGAFRPSPELALVAAARGLAPYGEVLTATVPAMPGTDGPAVTAILATAVERILMDGDPDVARLLEHHRTRLGPDWQPLAEAVLAYAEASYHRPLPLAQIRSRLDRREELTERTGLWRELDVALERAAHAPLPNMHSTRTLRELFNEAKSGVFAEVASRVRDRDIHELAARLSAAIPTGRDLDRLIDDASRAVDDSKEPIHGDHRRRLIRQLTTITNDVRALVAAYENSGDVGIPPDTDEAMHLDAARALAAVVKQELPGLLAEAEASANPEFRLVREILEGLTVLQEWAELRSDETAGAAV</sequence>
<dbReference type="OrthoDB" id="3948147at2"/>
<dbReference type="EMBL" id="LT607412">
    <property type="protein sequence ID" value="SCE66050.1"/>
    <property type="molecule type" value="Genomic_DNA"/>
</dbReference>
<evidence type="ECO:0000313" key="3">
    <source>
        <dbReference type="Proteomes" id="UP000198243"/>
    </source>
</evidence>
<organism evidence="2 3">
    <name type="scientific">Micromonospora coriariae</name>
    <dbReference type="NCBI Taxonomy" id="285665"/>
    <lineage>
        <taxon>Bacteria</taxon>
        <taxon>Bacillati</taxon>
        <taxon>Actinomycetota</taxon>
        <taxon>Actinomycetes</taxon>
        <taxon>Micromonosporales</taxon>
        <taxon>Micromonosporaceae</taxon>
        <taxon>Micromonospora</taxon>
    </lineage>
</organism>
<proteinExistence type="predicted"/>
<keyword evidence="3" id="KW-1185">Reference proteome</keyword>
<dbReference type="Gene3D" id="3.30.870.10">
    <property type="entry name" value="Endonuclease Chain A"/>
    <property type="match status" value="2"/>
</dbReference>
<dbReference type="InterPro" id="IPR001736">
    <property type="entry name" value="PLipase_D/transphosphatidylase"/>
</dbReference>
<dbReference type="GO" id="GO:0003824">
    <property type="term" value="F:catalytic activity"/>
    <property type="evidence" value="ECO:0007669"/>
    <property type="project" value="InterPro"/>
</dbReference>
<dbReference type="PANTHER" id="PTHR21248:SF22">
    <property type="entry name" value="PHOSPHOLIPASE D"/>
    <property type="match status" value="1"/>
</dbReference>
<name>A0A1C4U2Y7_9ACTN</name>
<reference evidence="3" key="1">
    <citation type="submission" date="2016-06" db="EMBL/GenBank/DDBJ databases">
        <authorList>
            <person name="Varghese N."/>
            <person name="Submissions Spin"/>
        </authorList>
    </citation>
    <scope>NUCLEOTIDE SEQUENCE [LARGE SCALE GENOMIC DNA]</scope>
    <source>
        <strain evidence="3">DSM 44875</strain>
    </source>
</reference>
<dbReference type="Proteomes" id="UP000198243">
    <property type="component" value="Chromosome I"/>
</dbReference>
<protein>
    <submittedName>
        <fullName evidence="2">Phosphatidylserine/phosphatidylglycerophosphate/cardiolipin synthase</fullName>
    </submittedName>
</protein>
<evidence type="ECO:0000259" key="1">
    <source>
        <dbReference type="PROSITE" id="PS50035"/>
    </source>
</evidence>